<evidence type="ECO:0000259" key="5">
    <source>
        <dbReference type="SMART" id="SM00984"/>
    </source>
</evidence>
<sequence>MPDLGQARIAVIGLGYVGLPLAVAFGRRFPTLGFDINGQRIGELRRGHDHTLEVSEEELGAAAQLQFSDDAEALKGCNVFIVTVPTPIDEYKRPDLRPLESASRTVGRAIGRGGVAIYESTVYPGATEEVCVPIIERESGLKFNQDFFAGYSPERINPGDKEHRLETILKVTSGSTPEAADFIDALYRSIVAAGTHRASSIRVAEAAKVIENTQRDVNIALINELALIFHRLGIDTHEVLEAAGTKWNFLPFRPGLVGGHCIGVDPYYLTHKAQQIGYHPDVILAGRRINDGMGAHVARRTVKLMQRRGIQTAGANVLVLGLAFKENCPDLRNTRVVDIVAELRSYNANVHLHDPWVDPHEAHAEYGLPLVETPEAGSYDAIVLAVSHREFVQLGADGIRRLGKPGAVLFDVKRALPRAAVDDCL</sequence>
<dbReference type="AlphaFoldDB" id="A0A940XB33"/>
<dbReference type="Pfam" id="PF03720">
    <property type="entry name" value="UDPG_MGDP_dh_C"/>
    <property type="match status" value="1"/>
</dbReference>
<evidence type="ECO:0000256" key="3">
    <source>
        <dbReference type="ARBA" id="ARBA00023027"/>
    </source>
</evidence>
<dbReference type="EMBL" id="JAGKTC010000004">
    <property type="protein sequence ID" value="MBP3985843.1"/>
    <property type="molecule type" value="Genomic_DNA"/>
</dbReference>
<name>A0A940XB33_9GAMM</name>
<dbReference type="InterPro" id="IPR014027">
    <property type="entry name" value="UDP-Glc/GDP-Man_DH_C"/>
</dbReference>
<evidence type="ECO:0000256" key="2">
    <source>
        <dbReference type="ARBA" id="ARBA00023002"/>
    </source>
</evidence>
<keyword evidence="2" id="KW-0560">Oxidoreductase</keyword>
<dbReference type="SUPFAM" id="SSF52413">
    <property type="entry name" value="UDP-glucose/GDP-mannose dehydrogenase C-terminal domain"/>
    <property type="match status" value="1"/>
</dbReference>
<dbReference type="SUPFAM" id="SSF48179">
    <property type="entry name" value="6-phosphogluconate dehydrogenase C-terminal domain-like"/>
    <property type="match status" value="1"/>
</dbReference>
<proteinExistence type="inferred from homology"/>
<dbReference type="GO" id="GO:0000271">
    <property type="term" value="P:polysaccharide biosynthetic process"/>
    <property type="evidence" value="ECO:0007669"/>
    <property type="project" value="InterPro"/>
</dbReference>
<dbReference type="GO" id="GO:0016616">
    <property type="term" value="F:oxidoreductase activity, acting on the CH-OH group of donors, NAD or NADP as acceptor"/>
    <property type="evidence" value="ECO:0007669"/>
    <property type="project" value="InterPro"/>
</dbReference>
<reference evidence="6" key="1">
    <citation type="journal article" date="2016" name="Int. J. Syst. Evol. Microbiol.">
        <title>Pseudoxanthomonas helianthi sp. nov., isolated from roots of Jerusalem artichoke (Helianthus tuberosus).</title>
        <authorList>
            <person name="Kittiwongwattana C."/>
            <person name="Thawai C."/>
        </authorList>
    </citation>
    <scope>NUCLEOTIDE SEQUENCE</scope>
    <source>
        <strain evidence="6">110414</strain>
    </source>
</reference>
<dbReference type="SMART" id="SM00984">
    <property type="entry name" value="UDPG_MGDP_dh_C"/>
    <property type="match status" value="1"/>
</dbReference>
<gene>
    <name evidence="6" type="ORF">J5837_15660</name>
</gene>
<dbReference type="SUPFAM" id="SSF51735">
    <property type="entry name" value="NAD(P)-binding Rossmann-fold domains"/>
    <property type="match status" value="1"/>
</dbReference>
<dbReference type="InterPro" id="IPR008927">
    <property type="entry name" value="6-PGluconate_DH-like_C_sf"/>
</dbReference>
<evidence type="ECO:0000256" key="1">
    <source>
        <dbReference type="ARBA" id="ARBA00006601"/>
    </source>
</evidence>
<dbReference type="PANTHER" id="PTHR43491:SF2">
    <property type="entry name" value="UDP-N-ACETYL-D-MANNOSAMINE DEHYDROGENASE"/>
    <property type="match status" value="1"/>
</dbReference>
<keyword evidence="3" id="KW-0520">NAD</keyword>
<dbReference type="PIRSF" id="PIRSF000124">
    <property type="entry name" value="UDPglc_GDPman_dh"/>
    <property type="match status" value="1"/>
</dbReference>
<dbReference type="PANTHER" id="PTHR43491">
    <property type="entry name" value="UDP-N-ACETYL-D-MANNOSAMINE DEHYDROGENASE"/>
    <property type="match status" value="1"/>
</dbReference>
<dbReference type="PIRSF" id="PIRSF500136">
    <property type="entry name" value="UDP_ManNAc_DH"/>
    <property type="match status" value="1"/>
</dbReference>
<dbReference type="InterPro" id="IPR028359">
    <property type="entry name" value="UDP_ManNAc/GlcNAc_DH"/>
</dbReference>
<dbReference type="InterPro" id="IPR036291">
    <property type="entry name" value="NAD(P)-bd_dom_sf"/>
</dbReference>
<dbReference type="Pfam" id="PF03721">
    <property type="entry name" value="UDPG_MGDP_dh_N"/>
    <property type="match status" value="1"/>
</dbReference>
<protein>
    <submittedName>
        <fullName evidence="6">Nucleotide sugar dehydrogenase</fullName>
    </submittedName>
</protein>
<dbReference type="Pfam" id="PF00984">
    <property type="entry name" value="UDPG_MGDP_dh"/>
    <property type="match status" value="1"/>
</dbReference>
<feature type="domain" description="UDP-glucose/GDP-mannose dehydrogenase C-terminal" evidence="5">
    <location>
        <begin position="318"/>
        <end position="418"/>
    </location>
</feature>
<evidence type="ECO:0000313" key="7">
    <source>
        <dbReference type="Proteomes" id="UP000673447"/>
    </source>
</evidence>
<evidence type="ECO:0000256" key="4">
    <source>
        <dbReference type="PIRNR" id="PIRNR000124"/>
    </source>
</evidence>
<dbReference type="Gene3D" id="3.40.50.720">
    <property type="entry name" value="NAD(P)-binding Rossmann-like Domain"/>
    <property type="match status" value="2"/>
</dbReference>
<dbReference type="InterPro" id="IPR014026">
    <property type="entry name" value="UDP-Glc/GDP-Man_DH_dimer"/>
</dbReference>
<accession>A0A940XB33</accession>
<dbReference type="InterPro" id="IPR001732">
    <property type="entry name" value="UDP-Glc/GDP-Man_DH_N"/>
</dbReference>
<comment type="similarity">
    <text evidence="1 4">Belongs to the UDP-glucose/GDP-mannose dehydrogenase family.</text>
</comment>
<evidence type="ECO:0000313" key="6">
    <source>
        <dbReference type="EMBL" id="MBP3985843.1"/>
    </source>
</evidence>
<organism evidence="6 7">
    <name type="scientific">Pseudoxanthomonas helianthi</name>
    <dbReference type="NCBI Taxonomy" id="1453541"/>
    <lineage>
        <taxon>Bacteria</taxon>
        <taxon>Pseudomonadati</taxon>
        <taxon>Pseudomonadota</taxon>
        <taxon>Gammaproteobacteria</taxon>
        <taxon>Lysobacterales</taxon>
        <taxon>Lysobacteraceae</taxon>
        <taxon>Pseudoxanthomonas</taxon>
    </lineage>
</organism>
<comment type="caution">
    <text evidence="6">The sequence shown here is derived from an EMBL/GenBank/DDBJ whole genome shotgun (WGS) entry which is preliminary data.</text>
</comment>
<dbReference type="InterPro" id="IPR036220">
    <property type="entry name" value="UDP-Glc/GDP-Man_DH_C_sf"/>
</dbReference>
<dbReference type="InterPro" id="IPR017476">
    <property type="entry name" value="UDP-Glc/GDP-Man"/>
</dbReference>
<reference evidence="6" key="2">
    <citation type="submission" date="2021-03" db="EMBL/GenBank/DDBJ databases">
        <authorList>
            <person name="Cao W."/>
        </authorList>
    </citation>
    <scope>NUCLEOTIDE SEQUENCE</scope>
    <source>
        <strain evidence="6">110414</strain>
    </source>
</reference>
<dbReference type="NCBIfam" id="TIGR03026">
    <property type="entry name" value="NDP-sugDHase"/>
    <property type="match status" value="1"/>
</dbReference>
<dbReference type="GO" id="GO:0051287">
    <property type="term" value="F:NAD binding"/>
    <property type="evidence" value="ECO:0007669"/>
    <property type="project" value="InterPro"/>
</dbReference>
<dbReference type="GO" id="GO:0016628">
    <property type="term" value="F:oxidoreductase activity, acting on the CH-CH group of donors, NAD or NADP as acceptor"/>
    <property type="evidence" value="ECO:0007669"/>
    <property type="project" value="InterPro"/>
</dbReference>
<dbReference type="Proteomes" id="UP000673447">
    <property type="component" value="Unassembled WGS sequence"/>
</dbReference>
<keyword evidence="7" id="KW-1185">Reference proteome</keyword>